<keyword evidence="6 8" id="KW-0408">Iron</keyword>
<dbReference type="PANTHER" id="PTHR46300">
    <property type="entry name" value="P450, PUTATIVE (EUROFUNG)-RELATED-RELATED"/>
    <property type="match status" value="1"/>
</dbReference>
<sequence length="348" mass="39534">MYGYNPEADKADPLVQLVAYTIQRLCQAYVPMAWLVDIIPFLNKLPENFPGTSYRKTARKWAAANQATADIPWQFVQDQMATGRHRSSFVSRIVEKKTTSTRQSNMTVPESDIKWAAMSIYGAGADSQVEVLRSFVLGMIMFPEVQKKAQAELDHVVGHRLPTWSDKDKLPYIMGVVQEAFRWSPIGPMGIAHQADEDVEYEDYVIPKGAIIMPSLWWFLHDPEVYHEPEKYKPERYLSPHNEPEPAEAFGMGRRSCSGRYFAEQTVFITTANLLKCFDFTKAVDQRGNEIPVRLEVESGMEAHIKDFAYSLKPRSKAHADLIRVMAAEMPYEAGDSGLLTQSVEPYI</sequence>
<evidence type="ECO:0000313" key="10">
    <source>
        <dbReference type="Proteomes" id="UP000034680"/>
    </source>
</evidence>
<evidence type="ECO:0000313" key="9">
    <source>
        <dbReference type="EMBL" id="KKY29398.1"/>
    </source>
</evidence>
<evidence type="ECO:0000256" key="8">
    <source>
        <dbReference type="PIRSR" id="PIRSR602401-1"/>
    </source>
</evidence>
<dbReference type="GO" id="GO:0016705">
    <property type="term" value="F:oxidoreductase activity, acting on paired donors, with incorporation or reduction of molecular oxygen"/>
    <property type="evidence" value="ECO:0007669"/>
    <property type="project" value="InterPro"/>
</dbReference>
<dbReference type="Gene3D" id="1.10.630.10">
    <property type="entry name" value="Cytochrome P450"/>
    <property type="match status" value="1"/>
</dbReference>
<dbReference type="SUPFAM" id="SSF48264">
    <property type="entry name" value="Cytochrome P450"/>
    <property type="match status" value="1"/>
</dbReference>
<dbReference type="PRINTS" id="PR00463">
    <property type="entry name" value="EP450I"/>
</dbReference>
<evidence type="ECO:0000256" key="5">
    <source>
        <dbReference type="ARBA" id="ARBA00023002"/>
    </source>
</evidence>
<dbReference type="InterPro" id="IPR050364">
    <property type="entry name" value="Cytochrome_P450_fung"/>
</dbReference>
<name>A0A0G2H268_9PEZI</name>
<keyword evidence="5" id="KW-0560">Oxidoreductase</keyword>
<keyword evidence="10" id="KW-1185">Reference proteome</keyword>
<keyword evidence="3 8" id="KW-0349">Heme</keyword>
<comment type="similarity">
    <text evidence="2">Belongs to the cytochrome P450 family.</text>
</comment>
<dbReference type="PANTHER" id="PTHR46300:SF7">
    <property type="entry name" value="P450, PUTATIVE (EUROFUNG)-RELATED"/>
    <property type="match status" value="1"/>
</dbReference>
<accession>A0A0G2H268</accession>
<dbReference type="InterPro" id="IPR001128">
    <property type="entry name" value="Cyt_P450"/>
</dbReference>
<dbReference type="Proteomes" id="UP000034680">
    <property type="component" value="Unassembled WGS sequence"/>
</dbReference>
<keyword evidence="4 8" id="KW-0479">Metal-binding</keyword>
<dbReference type="STRING" id="1214573.A0A0G2H268"/>
<evidence type="ECO:0000256" key="6">
    <source>
        <dbReference type="ARBA" id="ARBA00023004"/>
    </source>
</evidence>
<dbReference type="OrthoDB" id="2789670at2759"/>
<evidence type="ECO:0000256" key="1">
    <source>
        <dbReference type="ARBA" id="ARBA00001971"/>
    </source>
</evidence>
<dbReference type="GO" id="GO:0020037">
    <property type="term" value="F:heme binding"/>
    <property type="evidence" value="ECO:0007669"/>
    <property type="project" value="InterPro"/>
</dbReference>
<dbReference type="InterPro" id="IPR002401">
    <property type="entry name" value="Cyt_P450_E_grp-I"/>
</dbReference>
<evidence type="ECO:0000256" key="2">
    <source>
        <dbReference type="ARBA" id="ARBA00010617"/>
    </source>
</evidence>
<reference evidence="9 10" key="1">
    <citation type="submission" date="2015-05" db="EMBL/GenBank/DDBJ databases">
        <title>Distinctive expansion of gene families associated with plant cell wall degradation and secondary metabolism in the genomes of grapevine trunk pathogens.</title>
        <authorList>
            <person name="Lawrence D.P."/>
            <person name="Travadon R."/>
            <person name="Rolshausen P.E."/>
            <person name="Baumgartner K."/>
        </authorList>
    </citation>
    <scope>NUCLEOTIDE SEQUENCE [LARGE SCALE GENOMIC DNA]</scope>
    <source>
        <strain evidence="9">DA912</strain>
    </source>
</reference>
<dbReference type="GO" id="GO:0005506">
    <property type="term" value="F:iron ion binding"/>
    <property type="evidence" value="ECO:0007669"/>
    <property type="project" value="InterPro"/>
</dbReference>
<comment type="caution">
    <text evidence="9">The sequence shown here is derived from an EMBL/GenBank/DDBJ whole genome shotgun (WGS) entry which is preliminary data.</text>
</comment>
<protein>
    <submittedName>
        <fullName evidence="9">Putative cytochrome p450 oxidoreductase</fullName>
    </submittedName>
</protein>
<evidence type="ECO:0000256" key="7">
    <source>
        <dbReference type="ARBA" id="ARBA00023033"/>
    </source>
</evidence>
<keyword evidence="7" id="KW-0503">Monooxygenase</keyword>
<proteinExistence type="inferred from homology"/>
<dbReference type="GO" id="GO:0004497">
    <property type="term" value="F:monooxygenase activity"/>
    <property type="evidence" value="ECO:0007669"/>
    <property type="project" value="UniProtKB-KW"/>
</dbReference>
<dbReference type="Pfam" id="PF00067">
    <property type="entry name" value="p450"/>
    <property type="match status" value="1"/>
</dbReference>
<gene>
    <name evidence="9" type="ORF">UCDDA912_g10679</name>
</gene>
<dbReference type="InterPro" id="IPR036396">
    <property type="entry name" value="Cyt_P450_sf"/>
</dbReference>
<comment type="cofactor">
    <cofactor evidence="1 8">
        <name>heme</name>
        <dbReference type="ChEBI" id="CHEBI:30413"/>
    </cofactor>
</comment>
<feature type="binding site" description="axial binding residue" evidence="8">
    <location>
        <position position="257"/>
    </location>
    <ligand>
        <name>heme</name>
        <dbReference type="ChEBI" id="CHEBI:30413"/>
    </ligand>
    <ligandPart>
        <name>Fe</name>
        <dbReference type="ChEBI" id="CHEBI:18248"/>
    </ligandPart>
</feature>
<dbReference type="EMBL" id="LCUC01000812">
    <property type="protein sequence ID" value="KKY29398.1"/>
    <property type="molecule type" value="Genomic_DNA"/>
</dbReference>
<reference evidence="9 10" key="2">
    <citation type="submission" date="2015-05" db="EMBL/GenBank/DDBJ databases">
        <authorList>
            <person name="Morales-Cruz A."/>
            <person name="Amrine K.C."/>
            <person name="Cantu D."/>
        </authorList>
    </citation>
    <scope>NUCLEOTIDE SEQUENCE [LARGE SCALE GENOMIC DNA]</scope>
    <source>
        <strain evidence="9">DA912</strain>
    </source>
</reference>
<evidence type="ECO:0000256" key="4">
    <source>
        <dbReference type="ARBA" id="ARBA00022723"/>
    </source>
</evidence>
<evidence type="ECO:0000256" key="3">
    <source>
        <dbReference type="ARBA" id="ARBA00022617"/>
    </source>
</evidence>
<dbReference type="PRINTS" id="PR00385">
    <property type="entry name" value="P450"/>
</dbReference>
<organism evidence="9 10">
    <name type="scientific">Diaporthe ampelina</name>
    <dbReference type="NCBI Taxonomy" id="1214573"/>
    <lineage>
        <taxon>Eukaryota</taxon>
        <taxon>Fungi</taxon>
        <taxon>Dikarya</taxon>
        <taxon>Ascomycota</taxon>
        <taxon>Pezizomycotina</taxon>
        <taxon>Sordariomycetes</taxon>
        <taxon>Sordariomycetidae</taxon>
        <taxon>Diaporthales</taxon>
        <taxon>Diaporthaceae</taxon>
        <taxon>Diaporthe</taxon>
    </lineage>
</organism>
<dbReference type="AlphaFoldDB" id="A0A0G2H268"/>